<dbReference type="PANTHER" id="PTHR43877">
    <property type="entry name" value="AMINOALKYLPHOSPHONATE N-ACETYLTRANSFERASE-RELATED-RELATED"/>
    <property type="match status" value="1"/>
</dbReference>
<keyword evidence="1" id="KW-0808">Transferase</keyword>
<dbReference type="CDD" id="cd04301">
    <property type="entry name" value="NAT_SF"/>
    <property type="match status" value="1"/>
</dbReference>
<proteinExistence type="predicted"/>
<name>A0ABU9C7V8_9BURK</name>
<evidence type="ECO:0000259" key="3">
    <source>
        <dbReference type="PROSITE" id="PS51186"/>
    </source>
</evidence>
<evidence type="ECO:0000256" key="2">
    <source>
        <dbReference type="ARBA" id="ARBA00023315"/>
    </source>
</evidence>
<dbReference type="InterPro" id="IPR016181">
    <property type="entry name" value="Acyl_CoA_acyltransferase"/>
</dbReference>
<protein>
    <submittedName>
        <fullName evidence="4">GNAT family N-acetyltransferase</fullName>
    </submittedName>
</protein>
<dbReference type="Pfam" id="PF00583">
    <property type="entry name" value="Acetyltransf_1"/>
    <property type="match status" value="1"/>
</dbReference>
<dbReference type="SUPFAM" id="SSF55729">
    <property type="entry name" value="Acyl-CoA N-acyltransferases (Nat)"/>
    <property type="match status" value="1"/>
</dbReference>
<feature type="domain" description="N-acetyltransferase" evidence="3">
    <location>
        <begin position="3"/>
        <end position="170"/>
    </location>
</feature>
<dbReference type="EMBL" id="JBBUTI010000012">
    <property type="protein sequence ID" value="MEK8047951.1"/>
    <property type="molecule type" value="Genomic_DNA"/>
</dbReference>
<sequence>MSLVIRELNDGDVAAYRSLMLEAYATVPDAFTSTPEERAAEPDSWWIKRMRHPAGLGLAFGAFDGDALVGTVALEFANKPKTRHKGLVIGMVVQEAVRGQGAGRALMDAALIAARARPGLRSLILTATEGNEPAIRLYRSCGFVAFGTEPLAILTPTGFRSKVHMVLDLHPNAPVPGM</sequence>
<evidence type="ECO:0000313" key="4">
    <source>
        <dbReference type="EMBL" id="MEK8047951.1"/>
    </source>
</evidence>
<comment type="caution">
    <text evidence="4">The sequence shown here is derived from an EMBL/GenBank/DDBJ whole genome shotgun (WGS) entry which is preliminary data.</text>
</comment>
<evidence type="ECO:0000256" key="1">
    <source>
        <dbReference type="ARBA" id="ARBA00022679"/>
    </source>
</evidence>
<dbReference type="Proteomes" id="UP001379945">
    <property type="component" value="Unassembled WGS sequence"/>
</dbReference>
<dbReference type="RefSeq" id="WP_341400265.1">
    <property type="nucleotide sequence ID" value="NZ_JBBUTI010000012.1"/>
</dbReference>
<keyword evidence="2" id="KW-0012">Acyltransferase</keyword>
<dbReference type="InterPro" id="IPR000182">
    <property type="entry name" value="GNAT_dom"/>
</dbReference>
<dbReference type="PROSITE" id="PS51186">
    <property type="entry name" value="GNAT"/>
    <property type="match status" value="1"/>
</dbReference>
<accession>A0ABU9C7V8</accession>
<gene>
    <name evidence="4" type="ORF">AACH00_16450</name>
</gene>
<dbReference type="PANTHER" id="PTHR43877:SF2">
    <property type="entry name" value="AMINOALKYLPHOSPHONATE N-ACETYLTRANSFERASE-RELATED"/>
    <property type="match status" value="1"/>
</dbReference>
<organism evidence="4 5">
    <name type="scientific">Ideonella margarita</name>
    <dbReference type="NCBI Taxonomy" id="2984191"/>
    <lineage>
        <taxon>Bacteria</taxon>
        <taxon>Pseudomonadati</taxon>
        <taxon>Pseudomonadota</taxon>
        <taxon>Betaproteobacteria</taxon>
        <taxon>Burkholderiales</taxon>
        <taxon>Sphaerotilaceae</taxon>
        <taxon>Ideonella</taxon>
    </lineage>
</organism>
<dbReference type="Gene3D" id="3.40.630.30">
    <property type="match status" value="1"/>
</dbReference>
<dbReference type="InterPro" id="IPR050832">
    <property type="entry name" value="Bact_Acetyltransf"/>
</dbReference>
<keyword evidence="5" id="KW-1185">Reference proteome</keyword>
<evidence type="ECO:0000313" key="5">
    <source>
        <dbReference type="Proteomes" id="UP001379945"/>
    </source>
</evidence>
<reference evidence="4 5" key="1">
    <citation type="submission" date="2024-04" db="EMBL/GenBank/DDBJ databases">
        <title>Novel species of the genus Ideonella isolated from streams.</title>
        <authorList>
            <person name="Lu H."/>
        </authorList>
    </citation>
    <scope>NUCLEOTIDE SEQUENCE [LARGE SCALE GENOMIC DNA]</scope>
    <source>
        <strain evidence="4 5">LYT19W</strain>
    </source>
</reference>